<dbReference type="AlphaFoldDB" id="A0A0M5IWT5"/>
<sequence length="216" mass="23525">HNVESFVVPQELQSFLSLVYSNIPPIKKGTDSRVGFGFRLGDHADFQVMLELGPQKETRPLGEASKDDPSFNKRQVSATDLQEQIRKQQFLSTTERNAASWLETWSSGMQPQAGKVKSKPRIKQIAKVAAPTKPQMDAMQQLKMLYKMANNASATSTTTTTTAAPLVRGALKLGGPSGFTLPPPALTQDTNALGNIKPIKNSAKISEELMNVSLEA</sequence>
<dbReference type="OrthoDB" id="8188574at2759"/>
<gene>
    <name evidence="2" type="ORF">Dbus_chr2Lg2133</name>
</gene>
<proteinExistence type="predicted"/>
<evidence type="ECO:0000313" key="2">
    <source>
        <dbReference type="EMBL" id="ALC40048.1"/>
    </source>
</evidence>
<name>A0A0M5IWT5_DROBS</name>
<dbReference type="OMA" id="ESWSNGM"/>
<dbReference type="Proteomes" id="UP000494163">
    <property type="component" value="Chromosome 2L"/>
</dbReference>
<feature type="compositionally biased region" description="Basic and acidic residues" evidence="1">
    <location>
        <begin position="54"/>
        <end position="71"/>
    </location>
</feature>
<keyword evidence="3" id="KW-1185">Reference proteome</keyword>
<feature type="non-terminal residue" evidence="2">
    <location>
        <position position="1"/>
    </location>
</feature>
<evidence type="ECO:0000256" key="1">
    <source>
        <dbReference type="SAM" id="MobiDB-lite"/>
    </source>
</evidence>
<organism evidence="2 3">
    <name type="scientific">Drosophila busckii</name>
    <name type="common">Fruit fly</name>
    <dbReference type="NCBI Taxonomy" id="30019"/>
    <lineage>
        <taxon>Eukaryota</taxon>
        <taxon>Metazoa</taxon>
        <taxon>Ecdysozoa</taxon>
        <taxon>Arthropoda</taxon>
        <taxon>Hexapoda</taxon>
        <taxon>Insecta</taxon>
        <taxon>Pterygota</taxon>
        <taxon>Neoptera</taxon>
        <taxon>Endopterygota</taxon>
        <taxon>Diptera</taxon>
        <taxon>Brachycera</taxon>
        <taxon>Muscomorpha</taxon>
        <taxon>Ephydroidea</taxon>
        <taxon>Drosophilidae</taxon>
        <taxon>Drosophila</taxon>
    </lineage>
</organism>
<dbReference type="EMBL" id="CP012523">
    <property type="protein sequence ID" value="ALC40048.1"/>
    <property type="molecule type" value="Genomic_DNA"/>
</dbReference>
<accession>A0A0M5IWT5</accession>
<reference evidence="2 3" key="1">
    <citation type="submission" date="2015-08" db="EMBL/GenBank/DDBJ databases">
        <title>Ancestral chromatin configuration constrains chromatin evolution on differentiating sex chromosomes in Drosophila.</title>
        <authorList>
            <person name="Zhou Q."/>
            <person name="Bachtrog D."/>
        </authorList>
    </citation>
    <scope>NUCLEOTIDE SEQUENCE [LARGE SCALE GENOMIC DNA]</scope>
    <source>
        <tissue evidence="2">Whole larvae</tissue>
    </source>
</reference>
<feature type="region of interest" description="Disordered" evidence="1">
    <location>
        <begin position="54"/>
        <end position="80"/>
    </location>
</feature>
<evidence type="ECO:0000313" key="3">
    <source>
        <dbReference type="Proteomes" id="UP000494163"/>
    </source>
</evidence>
<protein>
    <submittedName>
        <fullName evidence="2">CG2837</fullName>
    </submittedName>
</protein>